<keyword evidence="1" id="KW-0677">Repeat</keyword>
<name>A0A6G1J7P1_9PLEO</name>
<keyword evidence="2" id="KW-0802">TPR repeat</keyword>
<accession>A0A6G1J7P1</accession>
<evidence type="ECO:0000313" key="4">
    <source>
        <dbReference type="EMBL" id="KAF2686526.1"/>
    </source>
</evidence>
<dbReference type="GO" id="GO:0005052">
    <property type="term" value="F:peroxisome matrix targeting signal-1 binding"/>
    <property type="evidence" value="ECO:0007669"/>
    <property type="project" value="TreeGrafter"/>
</dbReference>
<dbReference type="OrthoDB" id="5407351at2759"/>
<dbReference type="PANTHER" id="PTHR10130">
    <property type="entry name" value="PEROXISOMAL TARGETING SIGNAL 1 RECEPTOR PEX5"/>
    <property type="match status" value="1"/>
</dbReference>
<evidence type="ECO:0000256" key="3">
    <source>
        <dbReference type="SAM" id="MobiDB-lite"/>
    </source>
</evidence>
<dbReference type="GO" id="GO:0005829">
    <property type="term" value="C:cytosol"/>
    <property type="evidence" value="ECO:0007669"/>
    <property type="project" value="TreeGrafter"/>
</dbReference>
<dbReference type="Gene3D" id="6.10.280.230">
    <property type="match status" value="1"/>
</dbReference>
<gene>
    <name evidence="4" type="ORF">K458DRAFT_298011</name>
</gene>
<evidence type="ECO:0000256" key="1">
    <source>
        <dbReference type="ARBA" id="ARBA00022737"/>
    </source>
</evidence>
<protein>
    <submittedName>
        <fullName evidence="4">Uncharacterized protein</fullName>
    </submittedName>
</protein>
<dbReference type="EMBL" id="MU005576">
    <property type="protein sequence ID" value="KAF2686526.1"/>
    <property type="molecule type" value="Genomic_DNA"/>
</dbReference>
<reference evidence="4" key="1">
    <citation type="journal article" date="2020" name="Stud. Mycol.">
        <title>101 Dothideomycetes genomes: a test case for predicting lifestyles and emergence of pathogens.</title>
        <authorList>
            <person name="Haridas S."/>
            <person name="Albert R."/>
            <person name="Binder M."/>
            <person name="Bloem J."/>
            <person name="Labutti K."/>
            <person name="Salamov A."/>
            <person name="Andreopoulos B."/>
            <person name="Baker S."/>
            <person name="Barry K."/>
            <person name="Bills G."/>
            <person name="Bluhm B."/>
            <person name="Cannon C."/>
            <person name="Castanera R."/>
            <person name="Culley D."/>
            <person name="Daum C."/>
            <person name="Ezra D."/>
            <person name="Gonzalez J."/>
            <person name="Henrissat B."/>
            <person name="Kuo A."/>
            <person name="Liang C."/>
            <person name="Lipzen A."/>
            <person name="Lutzoni F."/>
            <person name="Magnuson J."/>
            <person name="Mondo S."/>
            <person name="Nolan M."/>
            <person name="Ohm R."/>
            <person name="Pangilinan J."/>
            <person name="Park H.-J."/>
            <person name="Ramirez L."/>
            <person name="Alfaro M."/>
            <person name="Sun H."/>
            <person name="Tritt A."/>
            <person name="Yoshinaga Y."/>
            <person name="Zwiers L.-H."/>
            <person name="Turgeon B."/>
            <person name="Goodwin S."/>
            <person name="Spatafora J."/>
            <person name="Crous P."/>
            <person name="Grigoriev I."/>
        </authorList>
    </citation>
    <scope>NUCLEOTIDE SEQUENCE</scope>
    <source>
        <strain evidence="4">CBS 122367</strain>
    </source>
</reference>
<feature type="region of interest" description="Disordered" evidence="3">
    <location>
        <begin position="483"/>
        <end position="515"/>
    </location>
</feature>
<feature type="compositionally biased region" description="Basic residues" evidence="3">
    <location>
        <begin position="489"/>
        <end position="501"/>
    </location>
</feature>
<sequence length="527" mass="58503">MADALCGPSNALQNFQKHTSVDRTLQQDRLVGRHSPSQGFRSSHGANAGALDSEFEAFQAGHAGPSQLQQPDFHHLPSHLARAPQPTPQFAQAPGAPDWASDFQRLNITNEHAPGILQHRASPAAASWQQDFMKHQAPAVQAPTFQQQSGFGGMSGYGTGRFGGTPFQQPMGFGGMNGGMAGQVAQGQQRTQEAVPQIDEAAFEQAFAQMDQHLVEEATTQQEQTKETPLTAEDDPALTRIREQRPAVYHTLKIRSAVDIGNAMDFSEHLAMLEDMAQDNTIVADASEARWIVDALQNMLDRSASQDVKTRAETLVRAINERLMSTYPLLSSRTMPLNQENIWEELQAAGYIRGPVLEHLQQQRQQEQQQQPESEQQEDQALRNDDDEMADTAGRLLERVADNTSEKFQNSQFLTLMRKLRDREVKVEGDKMVEVSAQSSSTQPPQQHTDPLSAIPPIDPAILDHASTDFAMPVFSEEAAAAEDQYAHPHPHLHFPSRSRRTSTDEPRTDEISDQFSYYNVDGAYHK</sequence>
<dbReference type="Proteomes" id="UP000799291">
    <property type="component" value="Unassembled WGS sequence"/>
</dbReference>
<evidence type="ECO:0000256" key="2">
    <source>
        <dbReference type="ARBA" id="ARBA00022803"/>
    </source>
</evidence>
<organism evidence="4 5">
    <name type="scientific">Lentithecium fluviatile CBS 122367</name>
    <dbReference type="NCBI Taxonomy" id="1168545"/>
    <lineage>
        <taxon>Eukaryota</taxon>
        <taxon>Fungi</taxon>
        <taxon>Dikarya</taxon>
        <taxon>Ascomycota</taxon>
        <taxon>Pezizomycotina</taxon>
        <taxon>Dothideomycetes</taxon>
        <taxon>Pleosporomycetidae</taxon>
        <taxon>Pleosporales</taxon>
        <taxon>Massarineae</taxon>
        <taxon>Lentitheciaceae</taxon>
        <taxon>Lentithecium</taxon>
    </lineage>
</organism>
<proteinExistence type="predicted"/>
<dbReference type="GO" id="GO:0005778">
    <property type="term" value="C:peroxisomal membrane"/>
    <property type="evidence" value="ECO:0007669"/>
    <property type="project" value="TreeGrafter"/>
</dbReference>
<keyword evidence="5" id="KW-1185">Reference proteome</keyword>
<feature type="compositionally biased region" description="Basic and acidic residues" evidence="3">
    <location>
        <begin position="502"/>
        <end position="511"/>
    </location>
</feature>
<dbReference type="InterPro" id="IPR024111">
    <property type="entry name" value="PEX5/PEX5L"/>
</dbReference>
<evidence type="ECO:0000313" key="5">
    <source>
        <dbReference type="Proteomes" id="UP000799291"/>
    </source>
</evidence>
<dbReference type="AlphaFoldDB" id="A0A6G1J7P1"/>
<dbReference type="PANTHER" id="PTHR10130:SF4">
    <property type="entry name" value="MICROBODY (PEROXISOME) BIOGENESIS PROTEIN PEROXIN 20 (EUROFUNG)"/>
    <property type="match status" value="1"/>
</dbReference>
<dbReference type="GO" id="GO:0016560">
    <property type="term" value="P:protein import into peroxisome matrix, docking"/>
    <property type="evidence" value="ECO:0007669"/>
    <property type="project" value="TreeGrafter"/>
</dbReference>
<feature type="region of interest" description="Disordered" evidence="3">
    <location>
        <begin position="360"/>
        <end position="384"/>
    </location>
</feature>
<feature type="compositionally biased region" description="Low complexity" evidence="3">
    <location>
        <begin position="362"/>
        <end position="374"/>
    </location>
</feature>